<feature type="region of interest" description="Disordered" evidence="1">
    <location>
        <begin position="126"/>
        <end position="166"/>
    </location>
</feature>
<keyword evidence="2" id="KW-0812">Transmembrane</keyword>
<accession>A0A1Y2MG06</accession>
<dbReference type="EMBL" id="KZ107838">
    <property type="protein sequence ID" value="OSS54922.1"/>
    <property type="molecule type" value="Genomic_DNA"/>
</dbReference>
<dbReference type="OMA" id="YCIVGEY"/>
<dbReference type="InParanoid" id="A0A1Y2MG06"/>
<evidence type="ECO:0000256" key="2">
    <source>
        <dbReference type="SAM" id="Phobius"/>
    </source>
</evidence>
<sequence length="184" mass="20056">MLCCVTVPVQPQSSPPNKSLFQLWFLLHSFFPFTKTHAALIHLLLLSFLLSLGLNLVSASSLRPVVARDVTCYFDTQAEACEIYNNMSAFWGISVREFTKLIPVVTCPNLQAGKLYCIVGEYTDDGSQTTPHPSPTITSTKPTTRTITPPTTMGTSTISSTAPNPSNTPAMPGIVGICDHFYKI</sequence>
<feature type="transmembrane region" description="Helical" evidence="2">
    <location>
        <begin position="39"/>
        <end position="58"/>
    </location>
</feature>
<gene>
    <name evidence="3" type="ORF">B5807_00796</name>
</gene>
<evidence type="ECO:0000256" key="1">
    <source>
        <dbReference type="SAM" id="MobiDB-lite"/>
    </source>
</evidence>
<evidence type="ECO:0000313" key="3">
    <source>
        <dbReference type="EMBL" id="OSS54922.1"/>
    </source>
</evidence>
<feature type="compositionally biased region" description="Low complexity" evidence="1">
    <location>
        <begin position="127"/>
        <end position="161"/>
    </location>
</feature>
<organism evidence="3 4">
    <name type="scientific">Epicoccum nigrum</name>
    <name type="common">Soil fungus</name>
    <name type="synonym">Epicoccum purpurascens</name>
    <dbReference type="NCBI Taxonomy" id="105696"/>
    <lineage>
        <taxon>Eukaryota</taxon>
        <taxon>Fungi</taxon>
        <taxon>Dikarya</taxon>
        <taxon>Ascomycota</taxon>
        <taxon>Pezizomycotina</taxon>
        <taxon>Dothideomycetes</taxon>
        <taxon>Pleosporomycetidae</taxon>
        <taxon>Pleosporales</taxon>
        <taxon>Pleosporineae</taxon>
        <taxon>Didymellaceae</taxon>
        <taxon>Epicoccum</taxon>
    </lineage>
</organism>
<keyword evidence="2" id="KW-1133">Transmembrane helix</keyword>
<evidence type="ECO:0008006" key="5">
    <source>
        <dbReference type="Google" id="ProtNLM"/>
    </source>
</evidence>
<keyword evidence="4" id="KW-1185">Reference proteome</keyword>
<dbReference type="Proteomes" id="UP000193240">
    <property type="component" value="Unassembled WGS sequence"/>
</dbReference>
<dbReference type="STRING" id="105696.A0A1Y2MG06"/>
<name>A0A1Y2MG06_EPING</name>
<proteinExistence type="predicted"/>
<keyword evidence="2" id="KW-0472">Membrane</keyword>
<reference evidence="3 4" key="1">
    <citation type="journal article" date="2017" name="Genome Announc.">
        <title>Genome sequence of the saprophytic ascomycete Epicoccum nigrum ICMP 19927 strain isolated from New Zealand.</title>
        <authorList>
            <person name="Fokin M."/>
            <person name="Fleetwood D."/>
            <person name="Weir B.S."/>
            <person name="Villas-Boas S.G."/>
        </authorList>
    </citation>
    <scope>NUCLEOTIDE SEQUENCE [LARGE SCALE GENOMIC DNA]</scope>
    <source>
        <strain evidence="3 4">ICMP 19927</strain>
    </source>
</reference>
<dbReference type="AlphaFoldDB" id="A0A1Y2MG06"/>
<evidence type="ECO:0000313" key="4">
    <source>
        <dbReference type="Proteomes" id="UP000193240"/>
    </source>
</evidence>
<protein>
    <recommendedName>
        <fullName evidence="5">LysM domain-containing protein</fullName>
    </recommendedName>
</protein>